<reference evidence="12 13" key="1">
    <citation type="submission" date="2020-11" db="EMBL/GenBank/DDBJ databases">
        <authorList>
            <person name="Wallbank WR R."/>
            <person name="Pardo Diaz C."/>
            <person name="Kozak K."/>
            <person name="Martin S."/>
            <person name="Jiggins C."/>
            <person name="Moest M."/>
            <person name="Warren A I."/>
            <person name="Generalovic N T."/>
            <person name="Byers J.R.P. K."/>
            <person name="Montejo-Kovacevich G."/>
            <person name="Yen C E."/>
        </authorList>
    </citation>
    <scope>NUCLEOTIDE SEQUENCE [LARGE SCALE GENOMIC DNA]</scope>
</reference>
<dbReference type="AlphaFoldDB" id="A0A7R8UVH7"/>
<name>A0A7R8UVH7_HERIL</name>
<organism evidence="12 13">
    <name type="scientific">Hermetia illucens</name>
    <name type="common">Black soldier fly</name>
    <dbReference type="NCBI Taxonomy" id="343691"/>
    <lineage>
        <taxon>Eukaryota</taxon>
        <taxon>Metazoa</taxon>
        <taxon>Ecdysozoa</taxon>
        <taxon>Arthropoda</taxon>
        <taxon>Hexapoda</taxon>
        <taxon>Insecta</taxon>
        <taxon>Pterygota</taxon>
        <taxon>Neoptera</taxon>
        <taxon>Endopterygota</taxon>
        <taxon>Diptera</taxon>
        <taxon>Brachycera</taxon>
        <taxon>Stratiomyomorpha</taxon>
        <taxon>Stratiomyidae</taxon>
        <taxon>Hermetiinae</taxon>
        <taxon>Hermetia</taxon>
    </lineage>
</organism>
<evidence type="ECO:0000313" key="13">
    <source>
        <dbReference type="Proteomes" id="UP000594454"/>
    </source>
</evidence>
<dbReference type="OrthoDB" id="297496at2759"/>
<feature type="transmembrane region" description="Helical" evidence="10">
    <location>
        <begin position="240"/>
        <end position="265"/>
    </location>
</feature>
<feature type="transmembrane region" description="Helical" evidence="10">
    <location>
        <begin position="124"/>
        <end position="145"/>
    </location>
</feature>
<evidence type="ECO:0000256" key="2">
    <source>
        <dbReference type="ARBA" id="ARBA00022448"/>
    </source>
</evidence>
<gene>
    <name evidence="12" type="ORF">HERILL_LOCUS10415</name>
</gene>
<dbReference type="PANTHER" id="PTHR11003:SF331">
    <property type="entry name" value="OPEN RECTIFIER POTASSIUM CHANNEL PROTEIN 1"/>
    <property type="match status" value="1"/>
</dbReference>
<dbReference type="GO" id="GO:0030322">
    <property type="term" value="P:stabilization of membrane potential"/>
    <property type="evidence" value="ECO:0007669"/>
    <property type="project" value="TreeGrafter"/>
</dbReference>
<feature type="compositionally biased region" description="Low complexity" evidence="9">
    <location>
        <begin position="802"/>
        <end position="821"/>
    </location>
</feature>
<keyword evidence="3 8" id="KW-0812">Transmembrane</keyword>
<dbReference type="Proteomes" id="UP000594454">
    <property type="component" value="Chromosome 4"/>
</dbReference>
<feature type="domain" description="Potassium channel" evidence="11">
    <location>
        <begin position="186"/>
        <end position="266"/>
    </location>
</feature>
<evidence type="ECO:0000256" key="8">
    <source>
        <dbReference type="RuleBase" id="RU003857"/>
    </source>
</evidence>
<evidence type="ECO:0000313" key="12">
    <source>
        <dbReference type="EMBL" id="CAD7087732.1"/>
    </source>
</evidence>
<evidence type="ECO:0000256" key="3">
    <source>
        <dbReference type="ARBA" id="ARBA00022692"/>
    </source>
</evidence>
<feature type="domain" description="Potassium channel" evidence="11">
    <location>
        <begin position="85"/>
        <end position="146"/>
    </location>
</feature>
<keyword evidence="2 8" id="KW-0813">Transport</keyword>
<feature type="transmembrane region" description="Helical" evidence="10">
    <location>
        <begin position="6"/>
        <end position="27"/>
    </location>
</feature>
<feature type="transmembrane region" description="Helical" evidence="10">
    <location>
        <begin position="166"/>
        <end position="197"/>
    </location>
</feature>
<proteinExistence type="inferred from homology"/>
<evidence type="ECO:0000256" key="7">
    <source>
        <dbReference type="ARBA" id="ARBA00023303"/>
    </source>
</evidence>
<dbReference type="FunCoup" id="A0A7R8UVH7">
    <property type="interactions" value="10"/>
</dbReference>
<dbReference type="PANTHER" id="PTHR11003">
    <property type="entry name" value="POTASSIUM CHANNEL, SUBFAMILY K"/>
    <property type="match status" value="1"/>
</dbReference>
<dbReference type="PRINTS" id="PR01333">
    <property type="entry name" value="2POREKCHANEL"/>
</dbReference>
<feature type="compositionally biased region" description="Polar residues" evidence="9">
    <location>
        <begin position="709"/>
        <end position="719"/>
    </location>
</feature>
<comment type="similarity">
    <text evidence="8">Belongs to the two pore domain potassium channel (TC 1.A.1.8) family.</text>
</comment>
<keyword evidence="6 10" id="KW-0472">Membrane</keyword>
<feature type="compositionally biased region" description="Low complexity" evidence="9">
    <location>
        <begin position="655"/>
        <end position="664"/>
    </location>
</feature>
<sequence>MTPKRWLALLVFYVSYLLFGASIYYHIESQQEIEQRAEELEERIAINELLVQHLTPHNEAVQTEILNKVSSYCDKPVTNYTLSEEDQPLTWSFYHSLFFAFTVCSTVGYGNLAPTTTLGRMIMILYSLIGIPINGILFAGLGDFFSRIFTAIYQRYKKYKMSHDALYVPMQFGLFATIIIALVPGITIFILLPALVFSYFEGWPYLLSIYYSYVTTTTIGFGDYVPTFQPGQAKKFGVQFIFYEIFIIFWFIFSLGYLVMIMTYITKGLSSKKLSRLEQQLSMNIKATQNRIWTNVTKDVGYLRRILNELYIMKFKPVYNEPGDKFQTDLLMRKSASCPDLTMYRVTTPIVNRKRAFSENFESDDVRGPLQFASPARTSSDTDLQKINKEKTFRTAQAFMQTTDLLAKVVTALGNIRPPADDVRSITSTNTIGGMYGGYHGLSDSQILNSEKTLSGWSLLSSENSTPYVRRPRAASDFYISPETMPSDPSEWTWSGDNHHIQQVINRRVKTGKKGEDLYRASFQAPSKKDRAIILNVNELEGKDIATESKDAKESDNKSFLKRLKPFKKHLSEDFIRRKKSSTTTPDVEAQNYLAARPNQRGSMFEARRPSLFDYRRPSLFSVPSNEEIDQQVLETTTIADLIRALEVMHTAAELQPDLPQAPQQPEPRRKLGTASLTPPDLPPLFTLFSNNQPEKPTTPRRATIFGSLPTTSPNNLATSSRRLSSRPLEPPPYSEKETPKFKRRFSVRPSNLQTPPTVTPASSPSAQTALQRRLSVRQSPLAREMSTEPAGQGLFHRKSSAGRGTPPTSSSTATHSPLSRIAQLQAARKSSVTDKPPQK</sequence>
<dbReference type="GO" id="GO:0022841">
    <property type="term" value="F:potassium ion leak channel activity"/>
    <property type="evidence" value="ECO:0007669"/>
    <property type="project" value="TreeGrafter"/>
</dbReference>
<feature type="transmembrane region" description="Helical" evidence="10">
    <location>
        <begin position="209"/>
        <end position="228"/>
    </location>
</feature>
<feature type="transmembrane region" description="Helical" evidence="10">
    <location>
        <begin position="93"/>
        <end position="112"/>
    </location>
</feature>
<dbReference type="GO" id="GO:0005886">
    <property type="term" value="C:plasma membrane"/>
    <property type="evidence" value="ECO:0007669"/>
    <property type="project" value="TreeGrafter"/>
</dbReference>
<evidence type="ECO:0000256" key="1">
    <source>
        <dbReference type="ARBA" id="ARBA00004141"/>
    </source>
</evidence>
<dbReference type="OMA" id="ISDYCGK"/>
<evidence type="ECO:0000256" key="5">
    <source>
        <dbReference type="ARBA" id="ARBA00023065"/>
    </source>
</evidence>
<evidence type="ECO:0000256" key="9">
    <source>
        <dbReference type="SAM" id="MobiDB-lite"/>
    </source>
</evidence>
<dbReference type="Gene3D" id="1.10.287.70">
    <property type="match status" value="1"/>
</dbReference>
<dbReference type="EMBL" id="LR899012">
    <property type="protein sequence ID" value="CAD7087732.1"/>
    <property type="molecule type" value="Genomic_DNA"/>
</dbReference>
<dbReference type="InterPro" id="IPR013099">
    <property type="entry name" value="K_chnl_dom"/>
</dbReference>
<evidence type="ECO:0000259" key="11">
    <source>
        <dbReference type="Pfam" id="PF07885"/>
    </source>
</evidence>
<protein>
    <recommendedName>
        <fullName evidence="11">Potassium channel domain-containing protein</fullName>
    </recommendedName>
</protein>
<dbReference type="InParanoid" id="A0A7R8UVH7"/>
<evidence type="ECO:0000256" key="10">
    <source>
        <dbReference type="SAM" id="Phobius"/>
    </source>
</evidence>
<keyword evidence="7 8" id="KW-0407">Ion channel</keyword>
<dbReference type="Pfam" id="PF07885">
    <property type="entry name" value="Ion_trans_2"/>
    <property type="match status" value="2"/>
</dbReference>
<evidence type="ECO:0000256" key="6">
    <source>
        <dbReference type="ARBA" id="ARBA00023136"/>
    </source>
</evidence>
<dbReference type="FunFam" id="1.10.287.70:FF:000210">
    <property type="entry name" value="Open rectifier potassium channel protein 1"/>
    <property type="match status" value="1"/>
</dbReference>
<comment type="subcellular location">
    <subcellularLocation>
        <location evidence="1">Membrane</location>
        <topology evidence="1">Multi-pass membrane protein</topology>
    </subcellularLocation>
</comment>
<accession>A0A7R8UVH7</accession>
<feature type="region of interest" description="Disordered" evidence="9">
    <location>
        <begin position="655"/>
        <end position="840"/>
    </location>
</feature>
<feature type="compositionally biased region" description="Low complexity" evidence="9">
    <location>
        <begin position="754"/>
        <end position="772"/>
    </location>
</feature>
<dbReference type="GO" id="GO:0015271">
    <property type="term" value="F:outward rectifier potassium channel activity"/>
    <property type="evidence" value="ECO:0007669"/>
    <property type="project" value="TreeGrafter"/>
</dbReference>
<keyword evidence="4 10" id="KW-1133">Transmembrane helix</keyword>
<keyword evidence="5 8" id="KW-0406">Ion transport</keyword>
<evidence type="ECO:0000256" key="4">
    <source>
        <dbReference type="ARBA" id="ARBA00022989"/>
    </source>
</evidence>
<dbReference type="SUPFAM" id="SSF81324">
    <property type="entry name" value="Voltage-gated potassium channels"/>
    <property type="match status" value="2"/>
</dbReference>
<dbReference type="InterPro" id="IPR003280">
    <property type="entry name" value="2pore_dom_K_chnl"/>
</dbReference>
<keyword evidence="13" id="KW-1185">Reference proteome</keyword>